<evidence type="ECO:0000313" key="5">
    <source>
        <dbReference type="EMBL" id="KAF9946069.1"/>
    </source>
</evidence>
<comment type="subcellular location">
    <subcellularLocation>
        <location evidence="1">Nucleus</location>
    </subcellularLocation>
</comment>
<dbReference type="PANTHER" id="PTHR42107">
    <property type="entry name" value="YALI0D24453P"/>
    <property type="match status" value="1"/>
</dbReference>
<dbReference type="GO" id="GO:0005634">
    <property type="term" value="C:nucleus"/>
    <property type="evidence" value="ECO:0007669"/>
    <property type="project" value="UniProtKB-SubCell"/>
</dbReference>
<evidence type="ECO:0000256" key="2">
    <source>
        <dbReference type="ARBA" id="ARBA00023242"/>
    </source>
</evidence>
<keyword evidence="2" id="KW-0539">Nucleus</keyword>
<comment type="caution">
    <text evidence="5">The sequence shown here is derived from an EMBL/GenBank/DDBJ whole genome shotgun (WGS) entry which is preliminary data.</text>
</comment>
<dbReference type="OrthoDB" id="349045at2759"/>
<evidence type="ECO:0000256" key="1">
    <source>
        <dbReference type="ARBA" id="ARBA00004123"/>
    </source>
</evidence>
<proteinExistence type="predicted"/>
<dbReference type="EMBL" id="JAAAHY010001932">
    <property type="protein sequence ID" value="KAF9946069.1"/>
    <property type="molecule type" value="Genomic_DNA"/>
</dbReference>
<dbReference type="Proteomes" id="UP000738359">
    <property type="component" value="Unassembled WGS sequence"/>
</dbReference>
<accession>A0A9P6ISE3</accession>
<dbReference type="AlphaFoldDB" id="A0A9P6ISE3"/>
<sequence>MYTWALVMIVQDLEAGLEAASSNACIEEIHANLLSNMLNRKKAVDAQTWQKVLMETLDAKQKTGELEYDVNPLRFYNDYYSIPSPDRIQLLRALVDWVLQEGTVIRQGIEQDNKHYAVEPFGTDQSRRVYWYFGEGTLRVYRETKSAKKKNNDWETVASTIEELKVLADSFKGTSYKAEKALRERISTDIIEPMEEKILQNKLKQERLEKRMHRLAELHQIAATRTTRTRSSNRINAPKYTFDDEEDFEDEDEFAMYRRPSSRRRLVDGSEDVAGTHIAEGHSQSAHGTDRDPDQDQPLERSESVEPASSARSSVGRDSDTSIRVALERTRVGDAEEAAALTRTGGWVSDHGRVESDRDGARHRVETDMINGNSTASVSVDIPAIETTRMATTPTTTIATSTTTPSSLVAEDTEDVEMKPAAA</sequence>
<dbReference type="Pfam" id="PF15612">
    <property type="entry name" value="WHIM1"/>
    <property type="match status" value="1"/>
</dbReference>
<name>A0A9P6ISE3_MORAP</name>
<feature type="region of interest" description="Disordered" evidence="3">
    <location>
        <begin position="279"/>
        <end position="322"/>
    </location>
</feature>
<evidence type="ECO:0000313" key="6">
    <source>
        <dbReference type="Proteomes" id="UP000738359"/>
    </source>
</evidence>
<feature type="region of interest" description="Disordered" evidence="3">
    <location>
        <begin position="225"/>
        <end position="244"/>
    </location>
</feature>
<feature type="compositionally biased region" description="Basic and acidic residues" evidence="3">
    <location>
        <begin position="288"/>
        <end position="304"/>
    </location>
</feature>
<gene>
    <name evidence="5" type="ORF">BGZ70_003425</name>
</gene>
<feature type="region of interest" description="Disordered" evidence="3">
    <location>
        <begin position="388"/>
        <end position="423"/>
    </location>
</feature>
<keyword evidence="6" id="KW-1185">Reference proteome</keyword>
<evidence type="ECO:0000259" key="4">
    <source>
        <dbReference type="Pfam" id="PF15612"/>
    </source>
</evidence>
<protein>
    <recommendedName>
        <fullName evidence="4">WHIM1 domain-containing protein</fullName>
    </recommendedName>
</protein>
<evidence type="ECO:0000256" key="3">
    <source>
        <dbReference type="SAM" id="MobiDB-lite"/>
    </source>
</evidence>
<feature type="domain" description="WHIM1" evidence="4">
    <location>
        <begin position="79"/>
        <end position="110"/>
    </location>
</feature>
<dbReference type="InterPro" id="IPR028942">
    <property type="entry name" value="WHIM1_dom"/>
</dbReference>
<dbReference type="PANTHER" id="PTHR42107:SF1">
    <property type="entry name" value="WHIM1 DOMAIN-CONTAINING PROTEIN"/>
    <property type="match status" value="1"/>
</dbReference>
<reference evidence="5" key="1">
    <citation type="journal article" date="2020" name="Fungal Divers.">
        <title>Resolving the Mortierellaceae phylogeny through synthesis of multi-gene phylogenetics and phylogenomics.</title>
        <authorList>
            <person name="Vandepol N."/>
            <person name="Liber J."/>
            <person name="Desiro A."/>
            <person name="Na H."/>
            <person name="Kennedy M."/>
            <person name="Barry K."/>
            <person name="Grigoriev I.V."/>
            <person name="Miller A.N."/>
            <person name="O'Donnell K."/>
            <person name="Stajich J.E."/>
            <person name="Bonito G."/>
        </authorList>
    </citation>
    <scope>NUCLEOTIDE SEQUENCE</scope>
    <source>
        <strain evidence="5">CK1249</strain>
    </source>
</reference>
<organism evidence="5 6">
    <name type="scientific">Mortierella alpina</name>
    <name type="common">Oleaginous fungus</name>
    <name type="synonym">Mortierella renispora</name>
    <dbReference type="NCBI Taxonomy" id="64518"/>
    <lineage>
        <taxon>Eukaryota</taxon>
        <taxon>Fungi</taxon>
        <taxon>Fungi incertae sedis</taxon>
        <taxon>Mucoromycota</taxon>
        <taxon>Mortierellomycotina</taxon>
        <taxon>Mortierellomycetes</taxon>
        <taxon>Mortierellales</taxon>
        <taxon>Mortierellaceae</taxon>
        <taxon>Mortierella</taxon>
    </lineage>
</organism>
<feature type="compositionally biased region" description="Low complexity" evidence="3">
    <location>
        <begin position="225"/>
        <end position="236"/>
    </location>
</feature>
<feature type="compositionally biased region" description="Low complexity" evidence="3">
    <location>
        <begin position="388"/>
        <end position="406"/>
    </location>
</feature>